<gene>
    <name evidence="2" type="ORF">Cci01nite_29810</name>
</gene>
<keyword evidence="1" id="KW-0472">Membrane</keyword>
<evidence type="ECO:0000313" key="3">
    <source>
        <dbReference type="Proteomes" id="UP000659904"/>
    </source>
</evidence>
<proteinExistence type="predicted"/>
<protein>
    <submittedName>
        <fullName evidence="2">Uncharacterized protein</fullName>
    </submittedName>
</protein>
<organism evidence="2 3">
    <name type="scientific">Catellatospora citrea</name>
    <dbReference type="NCBI Taxonomy" id="53366"/>
    <lineage>
        <taxon>Bacteria</taxon>
        <taxon>Bacillati</taxon>
        <taxon>Actinomycetota</taxon>
        <taxon>Actinomycetes</taxon>
        <taxon>Micromonosporales</taxon>
        <taxon>Micromonosporaceae</taxon>
        <taxon>Catellatospora</taxon>
    </lineage>
</organism>
<evidence type="ECO:0000256" key="1">
    <source>
        <dbReference type="SAM" id="Phobius"/>
    </source>
</evidence>
<accession>A0A8J3NZ25</accession>
<dbReference type="EMBL" id="BONH01000011">
    <property type="protein sequence ID" value="GIF97887.1"/>
    <property type="molecule type" value="Genomic_DNA"/>
</dbReference>
<sequence>MIDLKELLDDRSTTPPDLTHHLRLQDVQGRITTRRRRRMTAGGALAAVVALVLIGYGVTPALRSAPQPAVTPSPLPRLIEGFPEYANGAHVVAAATTAAGATSVTVTWTPTTTDLRYFLRCGTGVPNGTLEYEMSINGHASHGGTCGSSSFSWPDHRQAAAEHDLRPGTPATVTMTAKGMVLWHEQEQKTEPQPVPSSAWMSLAVGENMAFADYPLPARPAALHPVEFEGTLVMGAVNHAPAEEHRWLRSDPADPLRPMSVAIVWQDRYDLRLRAQTPGTLGISLNGVEVNSPTWWDYEAGEVGFHWQTATYRPLPEVAGFLPPAPGSLVTLTVTPRDVTGAWLVQVIPGKEAA</sequence>
<keyword evidence="1" id="KW-1133">Transmembrane helix</keyword>
<dbReference type="AlphaFoldDB" id="A0A8J3NZ25"/>
<keyword evidence="3" id="KW-1185">Reference proteome</keyword>
<comment type="caution">
    <text evidence="2">The sequence shown here is derived from an EMBL/GenBank/DDBJ whole genome shotgun (WGS) entry which is preliminary data.</text>
</comment>
<evidence type="ECO:0000313" key="2">
    <source>
        <dbReference type="EMBL" id="GIF97887.1"/>
    </source>
</evidence>
<dbReference type="Proteomes" id="UP000659904">
    <property type="component" value="Unassembled WGS sequence"/>
</dbReference>
<keyword evidence="1" id="KW-0812">Transmembrane</keyword>
<dbReference type="RefSeq" id="WP_120318728.1">
    <property type="nucleotide sequence ID" value="NZ_BONH01000011.1"/>
</dbReference>
<feature type="transmembrane region" description="Helical" evidence="1">
    <location>
        <begin position="39"/>
        <end position="58"/>
    </location>
</feature>
<name>A0A8J3NZ25_9ACTN</name>
<reference evidence="2 3" key="1">
    <citation type="submission" date="2021-01" db="EMBL/GenBank/DDBJ databases">
        <title>Whole genome shotgun sequence of Catellatospora citrea NBRC 14495.</title>
        <authorList>
            <person name="Komaki H."/>
            <person name="Tamura T."/>
        </authorList>
    </citation>
    <scope>NUCLEOTIDE SEQUENCE [LARGE SCALE GENOMIC DNA]</scope>
    <source>
        <strain evidence="2 3">NBRC 14495</strain>
    </source>
</reference>